<dbReference type="InterPro" id="IPR036388">
    <property type="entry name" value="WH-like_DNA-bd_sf"/>
</dbReference>
<dbReference type="Pfam" id="PF00126">
    <property type="entry name" value="HTH_1"/>
    <property type="match status" value="1"/>
</dbReference>
<evidence type="ECO:0000259" key="5">
    <source>
        <dbReference type="PROSITE" id="PS50931"/>
    </source>
</evidence>
<protein>
    <recommendedName>
        <fullName evidence="5">HTH lysR-type domain-containing protein</fullName>
    </recommendedName>
</protein>
<dbReference type="InterPro" id="IPR005119">
    <property type="entry name" value="LysR_subst-bd"/>
</dbReference>
<dbReference type="SUPFAM" id="SSF53850">
    <property type="entry name" value="Periplasmic binding protein-like II"/>
    <property type="match status" value="1"/>
</dbReference>
<evidence type="ECO:0000256" key="1">
    <source>
        <dbReference type="ARBA" id="ARBA00009437"/>
    </source>
</evidence>
<gene>
    <name evidence="6" type="ORF">B0E33_18795</name>
</gene>
<dbReference type="PANTHER" id="PTHR30537:SF74">
    <property type="entry name" value="HTH-TYPE TRANSCRIPTIONAL REGULATOR TRPI"/>
    <property type="match status" value="1"/>
</dbReference>
<dbReference type="Gene3D" id="3.40.190.10">
    <property type="entry name" value="Periplasmic binding protein-like II"/>
    <property type="match status" value="2"/>
</dbReference>
<keyword evidence="2" id="KW-0805">Transcription regulation</keyword>
<dbReference type="EMBL" id="CP019630">
    <property type="protein sequence ID" value="AQQ05374.1"/>
    <property type="molecule type" value="Genomic_DNA"/>
</dbReference>
<keyword evidence="4" id="KW-0804">Transcription</keyword>
<sequence>MPRRPSFVALRAFEALVRCGSIQKAAEDLHVTAGAISQQIRTLEADLEMKLFDRSRRAMKPTQAALTLAATISGAFDAIYQSVDGLIEAKQKTQLKIATLPSVATRIVLPRLGELRKCLPDVQLSFTYIHRLDDVHHWEADVLICAIDAGFEGAGSSRTLFSGAVQPFASAGYLESQGPFDAPSDIKNANLLHDFDTSAWKLWHERAGIDARRAAEGDIFEDFELLVHAALAHQGIALCPPTLISQEVDTGRLVPVFGLSVLENRNYIVVNPKRGKTEAAEFADWLVRSTGSNDPRD</sequence>
<evidence type="ECO:0000256" key="4">
    <source>
        <dbReference type="ARBA" id="ARBA00023163"/>
    </source>
</evidence>
<comment type="similarity">
    <text evidence="1">Belongs to the LysR transcriptional regulatory family.</text>
</comment>
<feature type="domain" description="HTH lysR-type" evidence="5">
    <location>
        <begin position="5"/>
        <end position="62"/>
    </location>
</feature>
<dbReference type="PROSITE" id="PS50931">
    <property type="entry name" value="HTH_LYSR"/>
    <property type="match status" value="1"/>
</dbReference>
<dbReference type="PANTHER" id="PTHR30537">
    <property type="entry name" value="HTH-TYPE TRANSCRIPTIONAL REGULATOR"/>
    <property type="match status" value="1"/>
</dbReference>
<evidence type="ECO:0000313" key="7">
    <source>
        <dbReference type="Proteomes" id="UP000188174"/>
    </source>
</evidence>
<reference evidence="6 7" key="1">
    <citation type="submission" date="2017-02" db="EMBL/GenBank/DDBJ databases">
        <authorList>
            <person name="Jeong S."/>
        </authorList>
    </citation>
    <scope>NUCLEOTIDE SEQUENCE [LARGE SCALE GENOMIC DNA]</scope>
    <source>
        <strain evidence="6 7">RMAR6-6</strain>
    </source>
</reference>
<dbReference type="Proteomes" id="UP000188174">
    <property type="component" value="Chromosome"/>
</dbReference>
<dbReference type="InterPro" id="IPR000847">
    <property type="entry name" value="LysR_HTH_N"/>
</dbReference>
<evidence type="ECO:0000313" key="6">
    <source>
        <dbReference type="EMBL" id="AQQ05374.1"/>
    </source>
</evidence>
<dbReference type="Pfam" id="PF03466">
    <property type="entry name" value="LysR_substrate"/>
    <property type="match status" value="1"/>
</dbReference>
<accession>A0ABM6I4P7</accession>
<keyword evidence="3" id="KW-0238">DNA-binding</keyword>
<dbReference type="InterPro" id="IPR036390">
    <property type="entry name" value="WH_DNA-bd_sf"/>
</dbReference>
<organism evidence="6 7">
    <name type="scientific">Roseibium algicola</name>
    <dbReference type="NCBI Taxonomy" id="2857014"/>
    <lineage>
        <taxon>Bacteria</taxon>
        <taxon>Pseudomonadati</taxon>
        <taxon>Pseudomonadota</taxon>
        <taxon>Alphaproteobacteria</taxon>
        <taxon>Hyphomicrobiales</taxon>
        <taxon>Stappiaceae</taxon>
        <taxon>Roseibium</taxon>
    </lineage>
</organism>
<keyword evidence="7" id="KW-1185">Reference proteome</keyword>
<dbReference type="SUPFAM" id="SSF46785">
    <property type="entry name" value="Winged helix' DNA-binding domain"/>
    <property type="match status" value="1"/>
</dbReference>
<name>A0ABM6I4P7_9HYPH</name>
<evidence type="ECO:0000256" key="3">
    <source>
        <dbReference type="ARBA" id="ARBA00023125"/>
    </source>
</evidence>
<evidence type="ECO:0000256" key="2">
    <source>
        <dbReference type="ARBA" id="ARBA00023015"/>
    </source>
</evidence>
<dbReference type="Gene3D" id="1.10.10.10">
    <property type="entry name" value="Winged helix-like DNA-binding domain superfamily/Winged helix DNA-binding domain"/>
    <property type="match status" value="1"/>
</dbReference>
<dbReference type="InterPro" id="IPR058163">
    <property type="entry name" value="LysR-type_TF_proteobact-type"/>
</dbReference>
<proteinExistence type="inferred from homology"/>